<dbReference type="Gene3D" id="1.10.600.10">
    <property type="entry name" value="Farnesyl Diphosphate Synthase"/>
    <property type="match status" value="1"/>
</dbReference>
<keyword evidence="4" id="KW-0479">Metal-binding</keyword>
<name>I4ECQ1_9BACT</name>
<evidence type="ECO:0000256" key="6">
    <source>
        <dbReference type="RuleBase" id="RU004466"/>
    </source>
</evidence>
<organism evidence="7 8">
    <name type="scientific">Nitrolancea hollandica Lb</name>
    <dbReference type="NCBI Taxonomy" id="1129897"/>
    <lineage>
        <taxon>Bacteria</taxon>
        <taxon>Pseudomonadati</taxon>
        <taxon>Thermomicrobiota</taxon>
        <taxon>Thermomicrobia</taxon>
        <taxon>Sphaerobacterales</taxon>
        <taxon>Sphaerobacterineae</taxon>
        <taxon>Sphaerobacteraceae</taxon>
        <taxon>Nitrolancea</taxon>
    </lineage>
</organism>
<comment type="similarity">
    <text evidence="2 6">Belongs to the FPP/GGPP synthase family.</text>
</comment>
<comment type="caution">
    <text evidence="7">The sequence shown here is derived from an EMBL/GenBank/DDBJ whole genome shotgun (WGS) entry which is preliminary data.</text>
</comment>
<evidence type="ECO:0000256" key="1">
    <source>
        <dbReference type="ARBA" id="ARBA00001946"/>
    </source>
</evidence>
<comment type="cofactor">
    <cofactor evidence="1">
        <name>Mg(2+)</name>
        <dbReference type="ChEBI" id="CHEBI:18420"/>
    </cofactor>
</comment>
<dbReference type="GO" id="GO:0004659">
    <property type="term" value="F:prenyltransferase activity"/>
    <property type="evidence" value="ECO:0007669"/>
    <property type="project" value="InterPro"/>
</dbReference>
<dbReference type="GO" id="GO:0008299">
    <property type="term" value="P:isoprenoid biosynthetic process"/>
    <property type="evidence" value="ECO:0007669"/>
    <property type="project" value="InterPro"/>
</dbReference>
<keyword evidence="8" id="KW-1185">Reference proteome</keyword>
<gene>
    <name evidence="7" type="ORF">NITHO_1160010</name>
</gene>
<proteinExistence type="inferred from homology"/>
<keyword evidence="5" id="KW-0460">Magnesium</keyword>
<dbReference type="EMBL" id="CAGS01000020">
    <property type="protein sequence ID" value="CCF82463.1"/>
    <property type="molecule type" value="Genomic_DNA"/>
</dbReference>
<evidence type="ECO:0000256" key="4">
    <source>
        <dbReference type="ARBA" id="ARBA00022723"/>
    </source>
</evidence>
<dbReference type="CDD" id="cd00685">
    <property type="entry name" value="Trans_IPPS_HT"/>
    <property type="match status" value="1"/>
</dbReference>
<evidence type="ECO:0000256" key="5">
    <source>
        <dbReference type="ARBA" id="ARBA00022842"/>
    </source>
</evidence>
<keyword evidence="3 6" id="KW-0808">Transferase</keyword>
<evidence type="ECO:0000256" key="2">
    <source>
        <dbReference type="ARBA" id="ARBA00006706"/>
    </source>
</evidence>
<dbReference type="GO" id="GO:0046872">
    <property type="term" value="F:metal ion binding"/>
    <property type="evidence" value="ECO:0007669"/>
    <property type="project" value="UniProtKB-KW"/>
</dbReference>
<dbReference type="Proteomes" id="UP000004221">
    <property type="component" value="Unassembled WGS sequence"/>
</dbReference>
<evidence type="ECO:0000313" key="8">
    <source>
        <dbReference type="Proteomes" id="UP000004221"/>
    </source>
</evidence>
<dbReference type="PANTHER" id="PTHR12001:SF69">
    <property type="entry name" value="ALL TRANS-POLYPRENYL-DIPHOSPHATE SYNTHASE PDSS1"/>
    <property type="match status" value="1"/>
</dbReference>
<dbReference type="InterPro" id="IPR008949">
    <property type="entry name" value="Isoprenoid_synthase_dom_sf"/>
</dbReference>
<dbReference type="InterPro" id="IPR033749">
    <property type="entry name" value="Polyprenyl_synt_CS"/>
</dbReference>
<dbReference type="PROSITE" id="PS00723">
    <property type="entry name" value="POLYPRENYL_SYNTHASE_1"/>
    <property type="match status" value="1"/>
</dbReference>
<dbReference type="SFLD" id="SFLDG01017">
    <property type="entry name" value="Polyprenyl_Transferase_Like"/>
    <property type="match status" value="1"/>
</dbReference>
<dbReference type="SUPFAM" id="SSF48576">
    <property type="entry name" value="Terpenoid synthases"/>
    <property type="match status" value="1"/>
</dbReference>
<dbReference type="InterPro" id="IPR000092">
    <property type="entry name" value="Polyprenyl_synt"/>
</dbReference>
<sequence length="326" mass="35682">MDLAEILTAMQADLRRVEERLRQEVDVEYPFVGEILQGLIEAGGKRLRPLVLLLSAKPFDYDLQRLLPAAAGVELLHTASLIHDDTVDRAGLRRGRPTLNSLFDQGTVILLGDYVFARSAMLAAETMNPRVVGVFASSLADICDGQLSEIFSAHQIDQTLEQYERRIYGKTASLFAGSAEMGAILAGASDDQIAALTRYGKNIGMAFQIVDDVLDLRETTDEIGKPASLDLRQGTVTLPTMLFFQQNGHDECKADLVRRAVNGDETTDEIYATATTVIRESGALDHAVEIAEGYVAEAKAALEIIPQCEAWEMLDALADACLHRTR</sequence>
<evidence type="ECO:0000313" key="7">
    <source>
        <dbReference type="EMBL" id="CCF82463.1"/>
    </source>
</evidence>
<reference evidence="7 8" key="1">
    <citation type="journal article" date="2012" name="ISME J.">
        <title>Nitrification expanded: discovery, physiology and genomics of a nitrite-oxidizing bacterium from the phylum Chloroflexi.</title>
        <authorList>
            <person name="Sorokin D.Y."/>
            <person name="Lucker S."/>
            <person name="Vejmelkova D."/>
            <person name="Kostrikina N.A."/>
            <person name="Kleerebezem R."/>
            <person name="Rijpstra W.I."/>
            <person name="Damste J.S."/>
            <person name="Le Paslier D."/>
            <person name="Muyzer G."/>
            <person name="Wagner M."/>
            <person name="van Loosdrecht M.C."/>
            <person name="Daims H."/>
        </authorList>
    </citation>
    <scope>NUCLEOTIDE SEQUENCE [LARGE SCALE GENOMIC DNA]</scope>
    <source>
        <strain evidence="8">none</strain>
    </source>
</reference>
<dbReference type="Pfam" id="PF00348">
    <property type="entry name" value="polyprenyl_synt"/>
    <property type="match status" value="1"/>
</dbReference>
<protein>
    <submittedName>
        <fullName evidence="7">Polyprenyl synthetase</fullName>
    </submittedName>
</protein>
<evidence type="ECO:0000256" key="3">
    <source>
        <dbReference type="ARBA" id="ARBA00022679"/>
    </source>
</evidence>
<dbReference type="SFLD" id="SFLDS00005">
    <property type="entry name" value="Isoprenoid_Synthase_Type_I"/>
    <property type="match status" value="1"/>
</dbReference>
<accession>I4ECQ1</accession>
<dbReference type="RefSeq" id="WP_008474613.1">
    <property type="nucleotide sequence ID" value="NZ_CAGS01000020.1"/>
</dbReference>
<dbReference type="PANTHER" id="PTHR12001">
    <property type="entry name" value="GERANYLGERANYL PYROPHOSPHATE SYNTHASE"/>
    <property type="match status" value="1"/>
</dbReference>
<dbReference type="PROSITE" id="PS00444">
    <property type="entry name" value="POLYPRENYL_SYNTHASE_2"/>
    <property type="match status" value="1"/>
</dbReference>
<dbReference type="AlphaFoldDB" id="I4ECQ1"/>